<dbReference type="AlphaFoldDB" id="A0A1S9I1Z9"/>
<dbReference type="GO" id="GO:0016887">
    <property type="term" value="F:ATP hydrolysis activity"/>
    <property type="evidence" value="ECO:0007669"/>
    <property type="project" value="InterPro"/>
</dbReference>
<dbReference type="Gene3D" id="3.40.50.300">
    <property type="entry name" value="P-loop containing nucleotide triphosphate hydrolases"/>
    <property type="match status" value="1"/>
</dbReference>
<name>A0A1S9I1Z9_9CLOT</name>
<dbReference type="InterPro" id="IPR027417">
    <property type="entry name" value="P-loop_NTPase"/>
</dbReference>
<comment type="caution">
    <text evidence="2">The sequence shown here is derived from an EMBL/GenBank/DDBJ whole genome shotgun (WGS) entry which is preliminary data.</text>
</comment>
<organism evidence="2 3">
    <name type="scientific">Clostridium tepidum</name>
    <dbReference type="NCBI Taxonomy" id="1962263"/>
    <lineage>
        <taxon>Bacteria</taxon>
        <taxon>Bacillati</taxon>
        <taxon>Bacillota</taxon>
        <taxon>Clostridia</taxon>
        <taxon>Eubacteriales</taxon>
        <taxon>Clostridiaceae</taxon>
        <taxon>Clostridium</taxon>
    </lineage>
</organism>
<accession>A0A1S9I1Z9</accession>
<dbReference type="PANTHER" id="PTHR43038">
    <property type="entry name" value="ATP-BINDING CASSETTE, SUB-FAMILY H, MEMBER 1"/>
    <property type="match status" value="1"/>
</dbReference>
<dbReference type="InterPro" id="IPR003439">
    <property type="entry name" value="ABC_transporter-like_ATP-bd"/>
</dbReference>
<evidence type="ECO:0000313" key="2">
    <source>
        <dbReference type="EMBL" id="OOO64344.1"/>
    </source>
</evidence>
<dbReference type="STRING" id="1962263.BS637_08470"/>
<feature type="domain" description="ABC transporter" evidence="1">
    <location>
        <begin position="22"/>
        <end position="72"/>
    </location>
</feature>
<gene>
    <name evidence="2" type="ORF">BS638_11105</name>
</gene>
<dbReference type="SUPFAM" id="SSF52540">
    <property type="entry name" value="P-loop containing nucleoside triphosphate hydrolases"/>
    <property type="match status" value="1"/>
</dbReference>
<sequence length="78" mass="8614">MENKVVINITNLSKKVKDRTLLDNINITFSKSEIHGIVGRDGSGKTMLFKAICGLINATTGEIQVFGQTIKNEFSLKM</sequence>
<evidence type="ECO:0000259" key="1">
    <source>
        <dbReference type="Pfam" id="PF00005"/>
    </source>
</evidence>
<reference evidence="2 3" key="1">
    <citation type="submission" date="2016-12" db="EMBL/GenBank/DDBJ databases">
        <title>Clostridium tepidum sp. nov., a close relative of Clostridium sporogenes and Clostridium botulinum Group I.</title>
        <authorList>
            <person name="Dobritsa A.P."/>
            <person name="Kutumbaka K.K."/>
            <person name="Werner K."/>
            <person name="Wiedmann M."/>
            <person name="Asmus A."/>
            <person name="Samadpour M."/>
        </authorList>
    </citation>
    <scope>NUCLEOTIDE SEQUENCE [LARGE SCALE GENOMIC DNA]</scope>
    <source>
        <strain evidence="2 3">IEH 97212</strain>
    </source>
</reference>
<dbReference type="EMBL" id="MRAE01000031">
    <property type="protein sequence ID" value="OOO64344.1"/>
    <property type="molecule type" value="Genomic_DNA"/>
</dbReference>
<dbReference type="OrthoDB" id="9804819at2"/>
<evidence type="ECO:0000313" key="3">
    <source>
        <dbReference type="Proteomes" id="UP000190256"/>
    </source>
</evidence>
<dbReference type="PANTHER" id="PTHR43038:SF3">
    <property type="entry name" value="ABC TRANSPORTER G FAMILY MEMBER 20 ISOFORM X1"/>
    <property type="match status" value="1"/>
</dbReference>
<dbReference type="RefSeq" id="WP_143755569.1">
    <property type="nucleotide sequence ID" value="NZ_JANKAH010000006.1"/>
</dbReference>
<dbReference type="Pfam" id="PF00005">
    <property type="entry name" value="ABC_tran"/>
    <property type="match status" value="1"/>
</dbReference>
<proteinExistence type="predicted"/>
<protein>
    <recommendedName>
        <fullName evidence="1">ABC transporter domain-containing protein</fullName>
    </recommendedName>
</protein>
<dbReference type="GO" id="GO:0005524">
    <property type="term" value="F:ATP binding"/>
    <property type="evidence" value="ECO:0007669"/>
    <property type="project" value="InterPro"/>
</dbReference>
<dbReference type="Proteomes" id="UP000190256">
    <property type="component" value="Unassembled WGS sequence"/>
</dbReference>